<reference evidence="9 10" key="1">
    <citation type="submission" date="2019-03" db="EMBL/GenBank/DDBJ databases">
        <title>Genomic Encyclopedia of Type Strains, Phase IV (KMG-IV): sequencing the most valuable type-strain genomes for metagenomic binning, comparative biology and taxonomic classification.</title>
        <authorList>
            <person name="Goeker M."/>
        </authorList>
    </citation>
    <scope>NUCLEOTIDE SEQUENCE [LARGE SCALE GENOMIC DNA]</scope>
    <source>
        <strain evidence="9 10">DSM 100055</strain>
    </source>
</reference>
<feature type="transmembrane region" description="Helical" evidence="7">
    <location>
        <begin position="186"/>
        <end position="205"/>
    </location>
</feature>
<dbReference type="Pfam" id="PF00528">
    <property type="entry name" value="BPD_transp_1"/>
    <property type="match status" value="1"/>
</dbReference>
<keyword evidence="6 7" id="KW-0472">Membrane</keyword>
<keyword evidence="5 7" id="KW-1133">Transmembrane helix</keyword>
<sequence>MNFKKQSIKGFNFFLAFLVFTYFVYFIIKRIPSSNFSFSFLAPYKNLIIQGWLNSILISIIALFCSLIIGFVIYIMTINNIPFLRYFIKYLAIIFNEIIFGSPLLVFVLIIYYFIGTAFNYSNRMVLGTAALSLYMAPYMTNLFKGAIESIDENQHMAAKLFGFTTIQKYQYIILPQIIKIIMPPLSGNLTFIIKGSSILYVIGYKELFYSISTAQSRTYAFTEGYILMLVSYLLITIPLIRITNYLERRYA</sequence>
<dbReference type="InterPro" id="IPR000515">
    <property type="entry name" value="MetI-like"/>
</dbReference>
<comment type="subcellular location">
    <subcellularLocation>
        <location evidence="7">Cell membrane</location>
        <topology evidence="7">Multi-pass membrane protein</topology>
    </subcellularLocation>
    <subcellularLocation>
        <location evidence="1">Membrane</location>
        <topology evidence="1">Multi-pass membrane protein</topology>
    </subcellularLocation>
</comment>
<proteinExistence type="inferred from homology"/>
<evidence type="ECO:0000256" key="5">
    <source>
        <dbReference type="ARBA" id="ARBA00022989"/>
    </source>
</evidence>
<dbReference type="CDD" id="cd06261">
    <property type="entry name" value="TM_PBP2"/>
    <property type="match status" value="1"/>
</dbReference>
<evidence type="ECO:0000256" key="2">
    <source>
        <dbReference type="ARBA" id="ARBA00010072"/>
    </source>
</evidence>
<evidence type="ECO:0000256" key="3">
    <source>
        <dbReference type="ARBA" id="ARBA00022692"/>
    </source>
</evidence>
<dbReference type="AlphaFoldDB" id="A0AA46DY16"/>
<dbReference type="SUPFAM" id="SSF161098">
    <property type="entry name" value="MetI-like"/>
    <property type="match status" value="1"/>
</dbReference>
<accession>A0AA46DY16</accession>
<keyword evidence="4" id="KW-0029">Amino-acid transport</keyword>
<evidence type="ECO:0000256" key="6">
    <source>
        <dbReference type="ARBA" id="ARBA00023136"/>
    </source>
</evidence>
<evidence type="ECO:0000313" key="9">
    <source>
        <dbReference type="EMBL" id="TDT69233.1"/>
    </source>
</evidence>
<comment type="caution">
    <text evidence="9">The sequence shown here is derived from an EMBL/GenBank/DDBJ whole genome shotgun (WGS) entry which is preliminary data.</text>
</comment>
<dbReference type="RefSeq" id="WP_134113443.1">
    <property type="nucleotide sequence ID" value="NZ_SOBG01000006.1"/>
</dbReference>
<dbReference type="GO" id="GO:0006865">
    <property type="term" value="P:amino acid transport"/>
    <property type="evidence" value="ECO:0007669"/>
    <property type="project" value="UniProtKB-KW"/>
</dbReference>
<evidence type="ECO:0000256" key="7">
    <source>
        <dbReference type="RuleBase" id="RU363032"/>
    </source>
</evidence>
<dbReference type="PANTHER" id="PTHR30614">
    <property type="entry name" value="MEMBRANE COMPONENT OF AMINO ACID ABC TRANSPORTER"/>
    <property type="match status" value="1"/>
</dbReference>
<dbReference type="InterPro" id="IPR035906">
    <property type="entry name" value="MetI-like_sf"/>
</dbReference>
<evidence type="ECO:0000256" key="4">
    <source>
        <dbReference type="ARBA" id="ARBA00022970"/>
    </source>
</evidence>
<keyword evidence="3 7" id="KW-0812">Transmembrane</keyword>
<dbReference type="EMBL" id="SOBG01000006">
    <property type="protein sequence ID" value="TDT69233.1"/>
    <property type="molecule type" value="Genomic_DNA"/>
</dbReference>
<protein>
    <submittedName>
        <fullName evidence="9">Amino acid ABC transporter membrane protein (PAAT family)</fullName>
    </submittedName>
</protein>
<evidence type="ECO:0000259" key="8">
    <source>
        <dbReference type="PROSITE" id="PS50928"/>
    </source>
</evidence>
<dbReference type="PROSITE" id="PS50928">
    <property type="entry name" value="ABC_TM1"/>
    <property type="match status" value="1"/>
</dbReference>
<dbReference type="Proteomes" id="UP000294678">
    <property type="component" value="Unassembled WGS sequence"/>
</dbReference>
<dbReference type="GO" id="GO:0005886">
    <property type="term" value="C:plasma membrane"/>
    <property type="evidence" value="ECO:0007669"/>
    <property type="project" value="UniProtKB-SubCell"/>
</dbReference>
<feature type="transmembrane region" description="Helical" evidence="7">
    <location>
        <begin position="52"/>
        <end position="75"/>
    </location>
</feature>
<dbReference type="Gene3D" id="1.10.3720.10">
    <property type="entry name" value="MetI-like"/>
    <property type="match status" value="1"/>
</dbReference>
<dbReference type="GO" id="GO:0055085">
    <property type="term" value="P:transmembrane transport"/>
    <property type="evidence" value="ECO:0007669"/>
    <property type="project" value="InterPro"/>
</dbReference>
<comment type="similarity">
    <text evidence="2">Belongs to the binding-protein-dependent transport system permease family. HisMQ subfamily.</text>
</comment>
<organism evidence="9 10">
    <name type="scientific">Hypnocyclicus thermotrophus</name>
    <dbReference type="NCBI Taxonomy" id="1627895"/>
    <lineage>
        <taxon>Bacteria</taxon>
        <taxon>Fusobacteriati</taxon>
        <taxon>Fusobacteriota</taxon>
        <taxon>Fusobacteriia</taxon>
        <taxon>Fusobacteriales</taxon>
        <taxon>Fusobacteriaceae</taxon>
        <taxon>Hypnocyclicus</taxon>
    </lineage>
</organism>
<name>A0AA46DY16_9FUSO</name>
<feature type="transmembrane region" description="Helical" evidence="7">
    <location>
        <begin position="225"/>
        <end position="243"/>
    </location>
</feature>
<evidence type="ECO:0000313" key="10">
    <source>
        <dbReference type="Proteomes" id="UP000294678"/>
    </source>
</evidence>
<gene>
    <name evidence="9" type="ORF">EV215_1576</name>
</gene>
<keyword evidence="10" id="KW-1185">Reference proteome</keyword>
<dbReference type="InterPro" id="IPR043429">
    <property type="entry name" value="ArtM/GltK/GlnP/TcyL/YhdX-like"/>
</dbReference>
<keyword evidence="7" id="KW-0813">Transport</keyword>
<feature type="transmembrane region" description="Helical" evidence="7">
    <location>
        <begin position="87"/>
        <end position="115"/>
    </location>
</feature>
<feature type="transmembrane region" description="Helical" evidence="7">
    <location>
        <begin position="12"/>
        <end position="32"/>
    </location>
</feature>
<evidence type="ECO:0000256" key="1">
    <source>
        <dbReference type="ARBA" id="ARBA00004141"/>
    </source>
</evidence>
<feature type="domain" description="ABC transmembrane type-1" evidence="8">
    <location>
        <begin position="52"/>
        <end position="239"/>
    </location>
</feature>
<dbReference type="PANTHER" id="PTHR30614:SF20">
    <property type="entry name" value="GLUTAMINE TRANSPORT SYSTEM PERMEASE PROTEIN GLNP"/>
    <property type="match status" value="1"/>
</dbReference>